<dbReference type="STRING" id="1121457.SAMN02745161_2733"/>
<reference evidence="2" key="1">
    <citation type="submission" date="2016-11" db="EMBL/GenBank/DDBJ databases">
        <authorList>
            <person name="Varghese N."/>
            <person name="Submissions S."/>
        </authorList>
    </citation>
    <scope>NUCLEOTIDE SEQUENCE [LARGE SCALE GENOMIC DNA]</scope>
    <source>
        <strain evidence="2">DSM 17456</strain>
    </source>
</reference>
<accession>A0A1N6IGJ1</accession>
<dbReference type="Proteomes" id="UP000184694">
    <property type="component" value="Unassembled WGS sequence"/>
</dbReference>
<proteinExistence type="predicted"/>
<evidence type="ECO:0000313" key="2">
    <source>
        <dbReference type="Proteomes" id="UP000184694"/>
    </source>
</evidence>
<gene>
    <name evidence="1" type="ORF">SAMN02745161_2733</name>
</gene>
<dbReference type="AlphaFoldDB" id="A0A1N6IGJ1"/>
<protein>
    <submittedName>
        <fullName evidence="1">Uncharacterized protein</fullName>
    </submittedName>
</protein>
<evidence type="ECO:0000313" key="1">
    <source>
        <dbReference type="EMBL" id="SIO31142.1"/>
    </source>
</evidence>
<dbReference type="RefSeq" id="WP_074217480.1">
    <property type="nucleotide sequence ID" value="NZ_FSRG01000006.1"/>
</dbReference>
<organism evidence="1 2">
    <name type="scientific">Halodesulfovibrio marinisediminis DSM 17456</name>
    <dbReference type="NCBI Taxonomy" id="1121457"/>
    <lineage>
        <taxon>Bacteria</taxon>
        <taxon>Pseudomonadati</taxon>
        <taxon>Thermodesulfobacteriota</taxon>
        <taxon>Desulfovibrionia</taxon>
        <taxon>Desulfovibrionales</taxon>
        <taxon>Desulfovibrionaceae</taxon>
        <taxon>Halodesulfovibrio</taxon>
    </lineage>
</organism>
<dbReference type="EMBL" id="FSRG01000006">
    <property type="protein sequence ID" value="SIO31142.1"/>
    <property type="molecule type" value="Genomic_DNA"/>
</dbReference>
<sequence>MVCNVTTYNFPAALGTQARRPSMWNEKGATTFLFFDGTENLVCGEKLLAASQKDSITSFAAACISTVKASIVCGGIAYLFIPTILRLLSVVVPYRQQALLMKRIVMKAERVVGAIRLLLSCKAAREE</sequence>
<keyword evidence="2" id="KW-1185">Reference proteome</keyword>
<name>A0A1N6IGJ1_9BACT</name>